<dbReference type="FunCoup" id="L5KUF7">
    <property type="interactions" value="2615"/>
</dbReference>
<dbReference type="STRING" id="9402.L5KUF7"/>
<feature type="transmembrane region" description="Helical" evidence="9">
    <location>
        <begin position="251"/>
        <end position="270"/>
    </location>
</feature>
<dbReference type="eggNOG" id="KOG2568">
    <property type="taxonomic scope" value="Eukaryota"/>
</dbReference>
<feature type="transmembrane region" description="Helical" evidence="9">
    <location>
        <begin position="144"/>
        <end position="165"/>
    </location>
</feature>
<keyword evidence="4 9" id="KW-1133">Transmembrane helix</keyword>
<evidence type="ECO:0000256" key="7">
    <source>
        <dbReference type="ARBA" id="ARBA00023180"/>
    </source>
</evidence>
<feature type="transmembrane region" description="Helical" evidence="9">
    <location>
        <begin position="224"/>
        <end position="239"/>
    </location>
</feature>
<evidence type="ECO:0000259" key="10">
    <source>
        <dbReference type="Pfam" id="PF06814"/>
    </source>
</evidence>
<keyword evidence="5" id="KW-0333">Golgi apparatus</keyword>
<reference evidence="13" key="1">
    <citation type="journal article" date="2013" name="Science">
        <title>Comparative analysis of bat genomes provides insight into the evolution of flight and immunity.</title>
        <authorList>
            <person name="Zhang G."/>
            <person name="Cowled C."/>
            <person name="Shi Z."/>
            <person name="Huang Z."/>
            <person name="Bishop-Lilly K.A."/>
            <person name="Fang X."/>
            <person name="Wynne J.W."/>
            <person name="Xiong Z."/>
            <person name="Baker M.L."/>
            <person name="Zhao W."/>
            <person name="Tachedjian M."/>
            <person name="Zhu Y."/>
            <person name="Zhou P."/>
            <person name="Jiang X."/>
            <person name="Ng J."/>
            <person name="Yang L."/>
            <person name="Wu L."/>
            <person name="Xiao J."/>
            <person name="Feng Y."/>
            <person name="Chen Y."/>
            <person name="Sun X."/>
            <person name="Zhang Y."/>
            <person name="Marsh G.A."/>
            <person name="Crameri G."/>
            <person name="Broder C.C."/>
            <person name="Frey K.G."/>
            <person name="Wang L.F."/>
            <person name="Wang J."/>
        </authorList>
    </citation>
    <scope>NUCLEOTIDE SEQUENCE [LARGE SCALE GENOMIC DNA]</scope>
</reference>
<sequence>TVQSFHCPGPVRFTIGWYLKHYTCQNEFSKLEELSQKPESVDEDFCAHYFENIECWTTKNENLDCNSDLQVFPSLYNKELITNIRNVSNQEGSMDVVARTQRDGFHIFIVSIKTENTDANWSLNVSLSMMGPKGYLSASDWPLMIFYLAMCIVYALYGVLWLVWLACYWKDILRIQFWIAAVIFLGMLEKAVFYTEYQNINSTGLSTQGLLILAELISATKRTLARLLVIIVSLGYGIVKPRLGTVMHRVIGLGLLYLTFAAVEGVMRVVRANDSDLVLLASLPLSLLDSGLCWWISFLAAAGPYGFSREVGVEDHVLSSHFLLTLTQEVYMGMWLLSSRAQPCNCHVGHRPSRTKLGTAQGPPPADRALQIRNVIPSSSPDAPPTPHS</sequence>
<evidence type="ECO:0000256" key="1">
    <source>
        <dbReference type="ARBA" id="ARBA00004653"/>
    </source>
</evidence>
<keyword evidence="7" id="KW-0325">Glycoprotein</keyword>
<evidence type="ECO:0000256" key="4">
    <source>
        <dbReference type="ARBA" id="ARBA00022989"/>
    </source>
</evidence>
<evidence type="ECO:0000256" key="6">
    <source>
        <dbReference type="ARBA" id="ARBA00023136"/>
    </source>
</evidence>
<feature type="domain" description="TMEM87A/B GOLD" evidence="11">
    <location>
        <begin position="3"/>
        <end position="110"/>
    </location>
</feature>
<feature type="domain" description="GOST seven transmembrane" evidence="10">
    <location>
        <begin position="142"/>
        <end position="296"/>
    </location>
</feature>
<dbReference type="InterPro" id="IPR053937">
    <property type="entry name" value="GOST_TM"/>
</dbReference>
<accession>L5KUF7</accession>
<dbReference type="InterPro" id="IPR009637">
    <property type="entry name" value="GPR107/GPR108-like"/>
</dbReference>
<dbReference type="GO" id="GO:0032580">
    <property type="term" value="C:Golgi cisterna membrane"/>
    <property type="evidence" value="ECO:0007669"/>
    <property type="project" value="TreeGrafter"/>
</dbReference>
<dbReference type="GO" id="GO:0005829">
    <property type="term" value="C:cytosol"/>
    <property type="evidence" value="ECO:0007669"/>
    <property type="project" value="GOC"/>
</dbReference>
<dbReference type="Pfam" id="PF21901">
    <property type="entry name" value="TMEM87A-B_GOLD"/>
    <property type="match status" value="1"/>
</dbReference>
<dbReference type="EMBL" id="KB030557">
    <property type="protein sequence ID" value="ELK14840.1"/>
    <property type="molecule type" value="Genomic_DNA"/>
</dbReference>
<dbReference type="InterPro" id="IPR054101">
    <property type="entry name" value="TMEM87A/B_GOLD"/>
</dbReference>
<evidence type="ECO:0000256" key="3">
    <source>
        <dbReference type="ARBA" id="ARBA00022729"/>
    </source>
</evidence>
<proteinExistence type="inferred from homology"/>
<evidence type="ECO:0000256" key="2">
    <source>
        <dbReference type="ARBA" id="ARBA00022692"/>
    </source>
</evidence>
<feature type="transmembrane region" description="Helical" evidence="9">
    <location>
        <begin position="277"/>
        <end position="297"/>
    </location>
</feature>
<protein>
    <submittedName>
        <fullName evidence="12">Transmembrane protein 87B</fullName>
    </submittedName>
</protein>
<evidence type="ECO:0000313" key="12">
    <source>
        <dbReference type="EMBL" id="ELK14840.1"/>
    </source>
</evidence>
<dbReference type="AlphaFoldDB" id="L5KUF7"/>
<comment type="similarity">
    <text evidence="8">Belongs to the LU7TM family. TMEM87 subfamily.</text>
</comment>
<gene>
    <name evidence="12" type="ORF">PAL_GLEAN10005642</name>
</gene>
<dbReference type="GO" id="GO:0000139">
    <property type="term" value="C:Golgi membrane"/>
    <property type="evidence" value="ECO:0007669"/>
    <property type="project" value="UniProtKB-SubCell"/>
</dbReference>
<evidence type="ECO:0000256" key="8">
    <source>
        <dbReference type="ARBA" id="ARBA00044946"/>
    </source>
</evidence>
<feature type="non-terminal residue" evidence="12">
    <location>
        <position position="1"/>
    </location>
</feature>
<dbReference type="PANTHER" id="PTHR21229">
    <property type="entry name" value="LUNG SEVEN TRANSMEMBRANE RECEPTOR"/>
    <property type="match status" value="1"/>
</dbReference>
<keyword evidence="13" id="KW-1185">Reference proteome</keyword>
<evidence type="ECO:0000313" key="13">
    <source>
        <dbReference type="Proteomes" id="UP000010552"/>
    </source>
</evidence>
<dbReference type="Proteomes" id="UP000010552">
    <property type="component" value="Unassembled WGS sequence"/>
</dbReference>
<organism evidence="12 13">
    <name type="scientific">Pteropus alecto</name>
    <name type="common">Black flying fox</name>
    <dbReference type="NCBI Taxonomy" id="9402"/>
    <lineage>
        <taxon>Eukaryota</taxon>
        <taxon>Metazoa</taxon>
        <taxon>Chordata</taxon>
        <taxon>Craniata</taxon>
        <taxon>Vertebrata</taxon>
        <taxon>Euteleostomi</taxon>
        <taxon>Mammalia</taxon>
        <taxon>Eutheria</taxon>
        <taxon>Laurasiatheria</taxon>
        <taxon>Chiroptera</taxon>
        <taxon>Yinpterochiroptera</taxon>
        <taxon>Pteropodoidea</taxon>
        <taxon>Pteropodidae</taxon>
        <taxon>Pteropodinae</taxon>
        <taxon>Pteropus</taxon>
    </lineage>
</organism>
<dbReference type="GO" id="GO:0042147">
    <property type="term" value="P:retrograde transport, endosome to Golgi"/>
    <property type="evidence" value="ECO:0007669"/>
    <property type="project" value="TreeGrafter"/>
</dbReference>
<dbReference type="InParanoid" id="L5KUF7"/>
<evidence type="ECO:0000256" key="5">
    <source>
        <dbReference type="ARBA" id="ARBA00023034"/>
    </source>
</evidence>
<dbReference type="Pfam" id="PF06814">
    <property type="entry name" value="GOST_TM"/>
    <property type="match status" value="1"/>
</dbReference>
<comment type="subcellular location">
    <subcellularLocation>
        <location evidence="1">Golgi apparatus membrane</location>
        <topology evidence="1">Multi-pass membrane protein</topology>
    </subcellularLocation>
</comment>
<keyword evidence="6 9" id="KW-0472">Membrane</keyword>
<keyword evidence="3" id="KW-0732">Signal</keyword>
<feature type="transmembrane region" description="Helical" evidence="9">
    <location>
        <begin position="177"/>
        <end position="194"/>
    </location>
</feature>
<dbReference type="PANTHER" id="PTHR21229:SF16">
    <property type="entry name" value="TRANSMEMBRANE PROTEIN 87B"/>
    <property type="match status" value="1"/>
</dbReference>
<evidence type="ECO:0000259" key="11">
    <source>
        <dbReference type="Pfam" id="PF21901"/>
    </source>
</evidence>
<name>L5KUF7_PTEAL</name>
<keyword evidence="2 9" id="KW-0812">Transmembrane</keyword>
<evidence type="ECO:0000256" key="9">
    <source>
        <dbReference type="SAM" id="Phobius"/>
    </source>
</evidence>